<feature type="transmembrane region" description="Helical" evidence="2">
    <location>
        <begin position="540"/>
        <end position="559"/>
    </location>
</feature>
<dbReference type="AlphaFoldDB" id="A0A0S4J882"/>
<feature type="chain" id="PRO_5006622117" evidence="3">
    <location>
        <begin position="26"/>
        <end position="664"/>
    </location>
</feature>
<name>A0A0S4J882_BODSA</name>
<feature type="transmembrane region" description="Helical" evidence="2">
    <location>
        <begin position="610"/>
        <end position="629"/>
    </location>
</feature>
<keyword evidence="2" id="KW-0472">Membrane</keyword>
<dbReference type="InterPro" id="IPR010308">
    <property type="entry name" value="TRP_C"/>
</dbReference>
<gene>
    <name evidence="5" type="ORF">BSAL_11600</name>
</gene>
<reference evidence="6" key="1">
    <citation type="submission" date="2015-09" db="EMBL/GenBank/DDBJ databases">
        <authorList>
            <consortium name="Pathogen Informatics"/>
        </authorList>
    </citation>
    <scope>NUCLEOTIDE SEQUENCE [LARGE SCALE GENOMIC DNA]</scope>
    <source>
        <strain evidence="6">Lake Konstanz</strain>
    </source>
</reference>
<keyword evidence="3" id="KW-0732">Signal</keyword>
<evidence type="ECO:0000256" key="1">
    <source>
        <dbReference type="SAM" id="MobiDB-lite"/>
    </source>
</evidence>
<feature type="domain" description="TRP C-terminal" evidence="4">
    <location>
        <begin position="496"/>
        <end position="630"/>
    </location>
</feature>
<feature type="transmembrane region" description="Helical" evidence="2">
    <location>
        <begin position="513"/>
        <end position="534"/>
    </location>
</feature>
<dbReference type="EMBL" id="CYKH01001580">
    <property type="protein sequence ID" value="CUG87719.1"/>
    <property type="molecule type" value="Genomic_DNA"/>
</dbReference>
<organism evidence="5 6">
    <name type="scientific">Bodo saltans</name>
    <name type="common">Flagellated protozoan</name>
    <dbReference type="NCBI Taxonomy" id="75058"/>
    <lineage>
        <taxon>Eukaryota</taxon>
        <taxon>Discoba</taxon>
        <taxon>Euglenozoa</taxon>
        <taxon>Kinetoplastea</taxon>
        <taxon>Metakinetoplastina</taxon>
        <taxon>Eubodonida</taxon>
        <taxon>Bodonidae</taxon>
        <taxon>Bodo</taxon>
    </lineage>
</organism>
<accession>A0A0S4J882</accession>
<keyword evidence="6" id="KW-1185">Reference proteome</keyword>
<dbReference type="Pfam" id="PF06011">
    <property type="entry name" value="TRP"/>
    <property type="match status" value="1"/>
</dbReference>
<sequence length="664" mass="69437">MQPFAQSLLLSTVLTACIVLREVSAQVNDCALPCGDFDVCSMQSLCNRSVDQYICYDGPSSGECAATAEAFETPPLSDGCEGCCNLTLCPLNTLTTTDAPTTGVPSSTTTSTPTTTPTTTTTESQTTTTTTIPTEATSTTTEAPTTTTSTTTTEAPTTTTSTTTTEAPTTTTTTTTTEAPTTTPTTTTEAPTTTTHSPTTAVPTQPTTAAPTASSVPEVCKSTGCELSECLSTVDECGGGGDAYYLCTVEGVTANGTSTRCGATFTMRCTRCCGACPGKASPASAAVAHVSNAATATATLMSSASVAALGATQATAVATLVCTWPSVRTVSQPASWVLSPLGTWVPAPSWGLPSAAWSVCGNLILIGAVFAVHWLASLSTSGNPWRVYFPALTLAFIVFLSQGCFLFSTELLAAVASSERDDGSVGGWRAAVCCVVAVLGYAVGTAPLAVVGLVQWRWGYLEEQRLFPGAAGLRGPMRERVVIFFTSASYWTPLPVVKCWGSVFAMYHQETRWFHFILLGTNSLCGMIVGATRAASACPAQVTSIAVLYVVQFVCILRLSPFRQPFLQILSLLTCGIRMLEMVTLGVFVWGGDSGATSSIADEVGFVMHMVSDFTLVLLTVLCAVAAFLDRVHVAPVVKLHQEDLLESCALLPRSLTECVLRLW</sequence>
<evidence type="ECO:0000256" key="2">
    <source>
        <dbReference type="SAM" id="Phobius"/>
    </source>
</evidence>
<evidence type="ECO:0000313" key="5">
    <source>
        <dbReference type="EMBL" id="CUG87719.1"/>
    </source>
</evidence>
<feature type="transmembrane region" description="Helical" evidence="2">
    <location>
        <begin position="428"/>
        <end position="454"/>
    </location>
</feature>
<feature type="transmembrane region" description="Helical" evidence="2">
    <location>
        <begin position="387"/>
        <end position="408"/>
    </location>
</feature>
<evidence type="ECO:0000259" key="4">
    <source>
        <dbReference type="Pfam" id="PF06011"/>
    </source>
</evidence>
<feature type="region of interest" description="Disordered" evidence="1">
    <location>
        <begin position="95"/>
        <end position="216"/>
    </location>
</feature>
<protein>
    <submittedName>
        <fullName evidence="5">GPI-anchored surface protein, putative</fullName>
    </submittedName>
</protein>
<evidence type="ECO:0000256" key="3">
    <source>
        <dbReference type="SAM" id="SignalP"/>
    </source>
</evidence>
<dbReference type="Proteomes" id="UP000051952">
    <property type="component" value="Unassembled WGS sequence"/>
</dbReference>
<dbReference type="VEuPathDB" id="TriTrypDB:BSAL_11600"/>
<feature type="transmembrane region" description="Helical" evidence="2">
    <location>
        <begin position="355"/>
        <end position="375"/>
    </location>
</feature>
<proteinExistence type="predicted"/>
<keyword evidence="2" id="KW-0812">Transmembrane</keyword>
<feature type="transmembrane region" description="Helical" evidence="2">
    <location>
        <begin position="566"/>
        <end position="590"/>
    </location>
</feature>
<evidence type="ECO:0000313" key="6">
    <source>
        <dbReference type="Proteomes" id="UP000051952"/>
    </source>
</evidence>
<keyword evidence="2" id="KW-1133">Transmembrane helix</keyword>
<feature type="signal peptide" evidence="3">
    <location>
        <begin position="1"/>
        <end position="25"/>
    </location>
</feature>